<dbReference type="GO" id="GO:0015675">
    <property type="term" value="P:nickel cation transport"/>
    <property type="evidence" value="ECO:0007669"/>
    <property type="project" value="UniProtKB-KW"/>
</dbReference>
<feature type="domain" description="Secretin/TonB short N-terminal" evidence="22">
    <location>
        <begin position="63"/>
        <end position="114"/>
    </location>
</feature>
<sequence precursor="true">MSRFARPLHPLALSVAMAIVAAPLLAAESSVSGAHASSAVRSFSIPAGDLSQALNSLAEQAGLVLAFDPALTRGKRSNGLNGPFSTGDAITQLLQGSGLSAIALSATRYRIEPAPEAVEGSLELQATNINGAYASESPTGPVAGYVATRALSATKTDTALNETPQSISVVTKDQMRAQGAENLNQILRYTAGVIPETRGSTASRLDQMTIRGFSPAVYLDGLRMPGSRDASPQKDSFDLERVDVLRGPSSVLYGQASPSGVVNMVSKRPLDTPFHEIGVEYGTFDKKRTTFDLSGPLDDQGVYSYRLAGLYDEADGQLEHTETQRQSMSSAFTWRPSDDTSLTLLGHFQKDPKAASYGSTPAWGSVLHSPTGRDIDVDFYDGDKDFEKSDREYFSLGYLFEHHINDVWTVRQNARYLRSEGVYRSLYNSNLRADYRTANRSTIATDVDLDSYTLDNQAQAKFDTGPLQHTVLFGGDYQNTSTDTKSGFGTGPTLNIFDPVYGVPVVTPAFTSDATQRNQQKGLYLQDQIKWDKWVLLMGGRYDWATNHNSSMNLRNNVKTKTSLDSEAFTGRVGLVYLFDNGLSPYISYAESFEPQSGTGYGGSVFKPTEGEQYEVGIKYQPPGSNSFITASVFDLRQSNVPTLDPDPTHLCGTGRCQEQSGEVRSRGFELEGKASLNDNLDITAAYAYLDNRITKSNSTVNYAPLTDIAVGPAVSAKGTTNYGVPRHTASVWADYTFHDGVAKGFGVGGGARYVGSSWGDTANTLKVPGYTLLDAAVHYDIPHINSLKDNLRLAVNASNLANKEYVASCYSYSWCWYGAQRTVQASATYQW</sequence>
<accession>A0A5E7A225</accession>
<evidence type="ECO:0000256" key="19">
    <source>
        <dbReference type="PROSITE-ProRule" id="PRU01360"/>
    </source>
</evidence>
<dbReference type="GO" id="GO:0015344">
    <property type="term" value="F:siderophore uptake transmembrane transporter activity"/>
    <property type="evidence" value="ECO:0007669"/>
    <property type="project" value="TreeGrafter"/>
</dbReference>
<dbReference type="GO" id="GO:0009279">
    <property type="term" value="C:cell outer membrane"/>
    <property type="evidence" value="ECO:0007669"/>
    <property type="project" value="UniProtKB-SubCell"/>
</dbReference>
<dbReference type="FunFam" id="2.40.170.20:FF:000005">
    <property type="entry name" value="TonB-dependent siderophore receptor"/>
    <property type="match status" value="1"/>
</dbReference>
<dbReference type="CDD" id="cd01347">
    <property type="entry name" value="ligand_gated_channel"/>
    <property type="match status" value="1"/>
</dbReference>
<evidence type="ECO:0000256" key="6">
    <source>
        <dbReference type="ARBA" id="ARBA00022596"/>
    </source>
</evidence>
<keyword evidence="9" id="KW-0864">Zinc transport</keyword>
<proteinExistence type="inferred from homology"/>
<dbReference type="Gene3D" id="3.55.50.30">
    <property type="match status" value="1"/>
</dbReference>
<dbReference type="InterPro" id="IPR000531">
    <property type="entry name" value="Beta-barrel_TonB"/>
</dbReference>
<dbReference type="InterPro" id="IPR012910">
    <property type="entry name" value="Plug_dom"/>
</dbReference>
<keyword evidence="13" id="KW-0921">Nickel transport</keyword>
<evidence type="ECO:0000256" key="3">
    <source>
        <dbReference type="ARBA" id="ARBA00022448"/>
    </source>
</evidence>
<name>A0A5E7A225_PSEFL</name>
<evidence type="ECO:0000256" key="14">
    <source>
        <dbReference type="ARBA" id="ARBA00023136"/>
    </source>
</evidence>
<evidence type="ECO:0000256" key="15">
    <source>
        <dbReference type="ARBA" id="ARBA00023170"/>
    </source>
</evidence>
<dbReference type="AlphaFoldDB" id="A0A5E7A225"/>
<keyword evidence="7 19" id="KW-0812">Transmembrane</keyword>
<organism evidence="23 24">
    <name type="scientific">Pseudomonas fluorescens</name>
    <dbReference type="NCBI Taxonomy" id="294"/>
    <lineage>
        <taxon>Bacteria</taxon>
        <taxon>Pseudomonadati</taxon>
        <taxon>Pseudomonadota</taxon>
        <taxon>Gammaproteobacteria</taxon>
        <taxon>Pseudomonadales</taxon>
        <taxon>Pseudomonadaceae</taxon>
        <taxon>Pseudomonas</taxon>
    </lineage>
</organism>
<dbReference type="InterPro" id="IPR010105">
    <property type="entry name" value="TonB_sidphr_rcpt"/>
</dbReference>
<evidence type="ECO:0000256" key="16">
    <source>
        <dbReference type="ARBA" id="ARBA00023237"/>
    </source>
</evidence>
<comment type="function">
    <text evidence="17">Transports the metallophore pseudopaline, which is involved in the acquisition of nickel and zinc, and thus enables bacterial growth inside the host, where metal access is limited. Is probably involved in the import of pseudopaline-metal complexes.</text>
</comment>
<keyword evidence="11" id="KW-0406">Ion transport</keyword>
<dbReference type="PROSITE" id="PS52016">
    <property type="entry name" value="TONB_DEPENDENT_REC_3"/>
    <property type="match status" value="1"/>
</dbReference>
<evidence type="ECO:0000259" key="22">
    <source>
        <dbReference type="SMART" id="SM00965"/>
    </source>
</evidence>
<keyword evidence="14 19" id="KW-0472">Membrane</keyword>
<keyword evidence="4 19" id="KW-1134">Transmembrane beta strand</keyword>
<dbReference type="InterPro" id="IPR039426">
    <property type="entry name" value="TonB-dep_rcpt-like"/>
</dbReference>
<dbReference type="Proteomes" id="UP000326557">
    <property type="component" value="Unassembled WGS sequence"/>
</dbReference>
<keyword evidence="8 21" id="KW-0732">Signal</keyword>
<feature type="chain" id="PRO_5022879956" description="Metal-pseudopaline receptor CntO" evidence="21">
    <location>
        <begin position="27"/>
        <end position="832"/>
    </location>
</feature>
<dbReference type="EMBL" id="CABVHP010000001">
    <property type="protein sequence ID" value="VVN70934.1"/>
    <property type="molecule type" value="Genomic_DNA"/>
</dbReference>
<dbReference type="FunFam" id="2.170.130.10:FF:000001">
    <property type="entry name" value="Catecholate siderophore TonB-dependent receptor"/>
    <property type="match status" value="1"/>
</dbReference>
<dbReference type="Gene3D" id="2.170.130.10">
    <property type="entry name" value="TonB-dependent receptor, plug domain"/>
    <property type="match status" value="1"/>
</dbReference>
<evidence type="ECO:0000256" key="1">
    <source>
        <dbReference type="ARBA" id="ARBA00004571"/>
    </source>
</evidence>
<evidence type="ECO:0000256" key="20">
    <source>
        <dbReference type="RuleBase" id="RU003357"/>
    </source>
</evidence>
<dbReference type="InterPro" id="IPR011662">
    <property type="entry name" value="Secretin/TonB_short_N"/>
</dbReference>
<keyword evidence="16 19" id="KW-0998">Cell outer membrane</keyword>
<evidence type="ECO:0000256" key="10">
    <source>
        <dbReference type="ARBA" id="ARBA00023004"/>
    </source>
</evidence>
<keyword evidence="9" id="KW-0862">Zinc</keyword>
<evidence type="ECO:0000256" key="2">
    <source>
        <dbReference type="ARBA" id="ARBA00009810"/>
    </source>
</evidence>
<dbReference type="InterPro" id="IPR036942">
    <property type="entry name" value="Beta-barrel_TonB_sf"/>
</dbReference>
<feature type="signal peptide" evidence="21">
    <location>
        <begin position="1"/>
        <end position="26"/>
    </location>
</feature>
<dbReference type="PANTHER" id="PTHR32552:SF68">
    <property type="entry name" value="FERRICHROME OUTER MEMBRANE TRANSPORTER_PHAGE RECEPTOR"/>
    <property type="match status" value="1"/>
</dbReference>
<protein>
    <recommendedName>
        <fullName evidence="18">Metal-pseudopaline receptor CntO</fullName>
    </recommendedName>
</protein>
<evidence type="ECO:0000256" key="18">
    <source>
        <dbReference type="ARBA" id="ARBA00072467"/>
    </source>
</evidence>
<evidence type="ECO:0000256" key="4">
    <source>
        <dbReference type="ARBA" id="ARBA00022452"/>
    </source>
</evidence>
<keyword evidence="5" id="KW-0410">Iron transport</keyword>
<dbReference type="NCBIfam" id="TIGR01783">
    <property type="entry name" value="TonB-siderophor"/>
    <property type="match status" value="1"/>
</dbReference>
<dbReference type="GO" id="GO:0006829">
    <property type="term" value="P:zinc ion transport"/>
    <property type="evidence" value="ECO:0007669"/>
    <property type="project" value="UniProtKB-KW"/>
</dbReference>
<evidence type="ECO:0000256" key="11">
    <source>
        <dbReference type="ARBA" id="ARBA00023065"/>
    </source>
</evidence>
<evidence type="ECO:0000256" key="7">
    <source>
        <dbReference type="ARBA" id="ARBA00022692"/>
    </source>
</evidence>
<dbReference type="RefSeq" id="WP_150636113.1">
    <property type="nucleotide sequence ID" value="NZ_CABVHP010000001.1"/>
</dbReference>
<dbReference type="SMART" id="SM00965">
    <property type="entry name" value="STN"/>
    <property type="match status" value="1"/>
</dbReference>
<evidence type="ECO:0000313" key="23">
    <source>
        <dbReference type="EMBL" id="VVN70934.1"/>
    </source>
</evidence>
<evidence type="ECO:0000256" key="8">
    <source>
        <dbReference type="ARBA" id="ARBA00022729"/>
    </source>
</evidence>
<keyword evidence="15 23" id="KW-0675">Receptor</keyword>
<keyword evidence="3 19" id="KW-0813">Transport</keyword>
<evidence type="ECO:0000256" key="17">
    <source>
        <dbReference type="ARBA" id="ARBA00056786"/>
    </source>
</evidence>
<comment type="subcellular location">
    <subcellularLocation>
        <location evidence="1 19">Cell outer membrane</location>
        <topology evidence="1 19">Multi-pass membrane protein</topology>
    </subcellularLocation>
</comment>
<dbReference type="InterPro" id="IPR037066">
    <property type="entry name" value="Plug_dom_sf"/>
</dbReference>
<keyword evidence="12 20" id="KW-0798">TonB box</keyword>
<comment type="similarity">
    <text evidence="2 19 20">Belongs to the TonB-dependent receptor family.</text>
</comment>
<evidence type="ECO:0000256" key="5">
    <source>
        <dbReference type="ARBA" id="ARBA00022496"/>
    </source>
</evidence>
<keyword evidence="6" id="KW-0533">Nickel</keyword>
<dbReference type="GO" id="GO:0015891">
    <property type="term" value="P:siderophore transport"/>
    <property type="evidence" value="ECO:0007669"/>
    <property type="project" value="InterPro"/>
</dbReference>
<dbReference type="Gene3D" id="2.40.170.20">
    <property type="entry name" value="TonB-dependent receptor, beta-barrel domain"/>
    <property type="match status" value="1"/>
</dbReference>
<dbReference type="Pfam" id="PF00593">
    <property type="entry name" value="TonB_dep_Rec_b-barrel"/>
    <property type="match status" value="1"/>
</dbReference>
<dbReference type="SUPFAM" id="SSF56935">
    <property type="entry name" value="Porins"/>
    <property type="match status" value="1"/>
</dbReference>
<evidence type="ECO:0000256" key="13">
    <source>
        <dbReference type="ARBA" id="ARBA00023112"/>
    </source>
</evidence>
<evidence type="ECO:0000256" key="21">
    <source>
        <dbReference type="SAM" id="SignalP"/>
    </source>
</evidence>
<dbReference type="PANTHER" id="PTHR32552">
    <property type="entry name" value="FERRICHROME IRON RECEPTOR-RELATED"/>
    <property type="match status" value="1"/>
</dbReference>
<keyword evidence="10" id="KW-0408">Iron</keyword>
<reference evidence="23 24" key="1">
    <citation type="submission" date="2019-09" db="EMBL/GenBank/DDBJ databases">
        <authorList>
            <person name="Chandra G."/>
            <person name="Truman W A."/>
        </authorList>
    </citation>
    <scope>NUCLEOTIDE SEQUENCE [LARGE SCALE GENOMIC DNA]</scope>
    <source>
        <strain evidence="23">PS704</strain>
    </source>
</reference>
<evidence type="ECO:0000313" key="24">
    <source>
        <dbReference type="Proteomes" id="UP000326557"/>
    </source>
</evidence>
<dbReference type="GO" id="GO:0038023">
    <property type="term" value="F:signaling receptor activity"/>
    <property type="evidence" value="ECO:0007669"/>
    <property type="project" value="InterPro"/>
</dbReference>
<evidence type="ECO:0000256" key="12">
    <source>
        <dbReference type="ARBA" id="ARBA00023077"/>
    </source>
</evidence>
<dbReference type="OrthoDB" id="127311at2"/>
<gene>
    <name evidence="23" type="primary">fhuA_1</name>
    <name evidence="23" type="ORF">PS704_00419</name>
</gene>
<dbReference type="Pfam" id="PF07715">
    <property type="entry name" value="Plug"/>
    <property type="match status" value="1"/>
</dbReference>
<evidence type="ECO:0000256" key="9">
    <source>
        <dbReference type="ARBA" id="ARBA00022906"/>
    </source>
</evidence>